<dbReference type="NCBIfam" id="NF033233">
    <property type="entry name" value="twin_helix"/>
    <property type="match status" value="1"/>
</dbReference>
<organism evidence="2">
    <name type="scientific">mine drainage metagenome</name>
    <dbReference type="NCBI Taxonomy" id="410659"/>
    <lineage>
        <taxon>unclassified sequences</taxon>
        <taxon>metagenomes</taxon>
        <taxon>ecological metagenomes</taxon>
    </lineage>
</organism>
<reference evidence="2" key="1">
    <citation type="submission" date="2009-10" db="EMBL/GenBank/DDBJ databases">
        <title>Diversity of trophic interactions inside an arsenic-rich microbial ecosystem.</title>
        <authorList>
            <person name="Bertin P.N."/>
            <person name="Heinrich-Salmeron A."/>
            <person name="Pelletier E."/>
            <person name="Goulhen-Chollet F."/>
            <person name="Arsene-Ploetze F."/>
            <person name="Gallien S."/>
            <person name="Calteau A."/>
            <person name="Vallenet D."/>
            <person name="Casiot C."/>
            <person name="Chane-Woon-Ming B."/>
            <person name="Giloteaux L."/>
            <person name="Barakat M."/>
            <person name="Bonnefoy V."/>
            <person name="Bruneel O."/>
            <person name="Chandler M."/>
            <person name="Cleiss J."/>
            <person name="Duran R."/>
            <person name="Elbaz-Poulichet F."/>
            <person name="Fonknechten N."/>
            <person name="Lauga B."/>
            <person name="Mornico D."/>
            <person name="Ortet P."/>
            <person name="Schaeffer C."/>
            <person name="Siguier P."/>
            <person name="Alexander Thil Smith A."/>
            <person name="Van Dorsselaer A."/>
            <person name="Weissenbach J."/>
            <person name="Medigue C."/>
            <person name="Le Paslier D."/>
        </authorList>
    </citation>
    <scope>NUCLEOTIDE SEQUENCE</scope>
</reference>
<keyword evidence="1" id="KW-1133">Transmembrane helix</keyword>
<evidence type="ECO:0008006" key="3">
    <source>
        <dbReference type="Google" id="ProtNLM"/>
    </source>
</evidence>
<keyword evidence="1" id="KW-0812">Transmembrane</keyword>
<feature type="transmembrane region" description="Helical" evidence="1">
    <location>
        <begin position="6"/>
        <end position="29"/>
    </location>
</feature>
<name>E6PTN5_9ZZZZ</name>
<feature type="transmembrane region" description="Helical" evidence="1">
    <location>
        <begin position="41"/>
        <end position="60"/>
    </location>
</feature>
<sequence>MKEFNLQIVIVIAFILILASLFSGLYFVMKDKGKTNRAVNALTFRIGFSILLFLFIIISYKMGWIHPADFPVSGR</sequence>
<dbReference type="InterPro" id="IPR021313">
    <property type="entry name" value="DUF2909"/>
</dbReference>
<protein>
    <recommendedName>
        <fullName evidence="3">Twin transmembrane helix small protein</fullName>
    </recommendedName>
</protein>
<dbReference type="Pfam" id="PF11137">
    <property type="entry name" value="DUF2909"/>
    <property type="match status" value="1"/>
</dbReference>
<keyword evidence="1" id="KW-0472">Membrane</keyword>
<evidence type="ECO:0000313" key="2">
    <source>
        <dbReference type="EMBL" id="CBH98292.1"/>
    </source>
</evidence>
<proteinExistence type="predicted"/>
<dbReference type="AlphaFoldDB" id="E6PTN5"/>
<gene>
    <name evidence="2" type="ORF">CARN2_3768</name>
</gene>
<comment type="caution">
    <text evidence="2">The sequence shown here is derived from an EMBL/GenBank/DDBJ whole genome shotgun (WGS) entry which is preliminary data.</text>
</comment>
<accession>E6PTN5</accession>
<evidence type="ECO:0000256" key="1">
    <source>
        <dbReference type="SAM" id="Phobius"/>
    </source>
</evidence>
<dbReference type="EMBL" id="CABM01000050">
    <property type="protein sequence ID" value="CBH98292.1"/>
    <property type="molecule type" value="Genomic_DNA"/>
</dbReference>